<keyword evidence="16" id="KW-1185">Reference proteome</keyword>
<dbReference type="OrthoDB" id="9781776at2"/>
<evidence type="ECO:0000313" key="16">
    <source>
        <dbReference type="Proteomes" id="UP000000379"/>
    </source>
</evidence>
<evidence type="ECO:0000256" key="11">
    <source>
        <dbReference type="ARBA" id="ARBA00023118"/>
    </source>
</evidence>
<dbReference type="eggNOG" id="COG1468">
    <property type="taxonomic scope" value="Bacteria"/>
</dbReference>
<dbReference type="GO" id="GO:0051536">
    <property type="term" value="F:iron-sulfur cluster binding"/>
    <property type="evidence" value="ECO:0007669"/>
    <property type="project" value="UniProtKB-KW"/>
</dbReference>
<comment type="similarity">
    <text evidence="2 13">Belongs to the CRISPR-associated exonuclease Cas4 family.</text>
</comment>
<proteinExistence type="inferred from homology"/>
<evidence type="ECO:0000313" key="15">
    <source>
        <dbReference type="EMBL" id="ADI14789.1"/>
    </source>
</evidence>
<organism evidence="15 16">
    <name type="scientific">Truepera radiovictrix (strain DSM 17093 / CIP 108686 / LMG 22925 / RQ-24)</name>
    <dbReference type="NCBI Taxonomy" id="649638"/>
    <lineage>
        <taxon>Bacteria</taxon>
        <taxon>Thermotogati</taxon>
        <taxon>Deinococcota</taxon>
        <taxon>Deinococci</taxon>
        <taxon>Trueperales</taxon>
        <taxon>Trueperaceae</taxon>
        <taxon>Truepera</taxon>
    </lineage>
</organism>
<evidence type="ECO:0000256" key="2">
    <source>
        <dbReference type="ARBA" id="ARBA00009189"/>
    </source>
</evidence>
<evidence type="ECO:0000256" key="9">
    <source>
        <dbReference type="ARBA" id="ARBA00023004"/>
    </source>
</evidence>
<name>D7CYF0_TRURR</name>
<evidence type="ECO:0000256" key="13">
    <source>
        <dbReference type="RuleBase" id="RU365022"/>
    </source>
</evidence>
<comment type="cofactor">
    <cofactor evidence="13">
        <name>Mg(2+)</name>
        <dbReference type="ChEBI" id="CHEBI:18420"/>
    </cofactor>
    <cofactor evidence="13">
        <name>Mn(2+)</name>
        <dbReference type="ChEBI" id="CHEBI:29035"/>
    </cofactor>
    <text evidence="13">Mg(2+) or Mn(2+) required for ssDNA cleavage activity.</text>
</comment>
<evidence type="ECO:0000259" key="14">
    <source>
        <dbReference type="Pfam" id="PF01930"/>
    </source>
</evidence>
<dbReference type="KEGG" id="tra:Trad_1671"/>
<keyword evidence="12 13" id="KW-0464">Manganese</keyword>
<evidence type="ECO:0000256" key="8">
    <source>
        <dbReference type="ARBA" id="ARBA00022839"/>
    </source>
</evidence>
<keyword evidence="5 13" id="KW-0540">Nuclease</keyword>
<dbReference type="Proteomes" id="UP000000379">
    <property type="component" value="Chromosome"/>
</dbReference>
<keyword evidence="6 13" id="KW-0479">Metal-binding</keyword>
<dbReference type="InterPro" id="IPR013343">
    <property type="entry name" value="CRISPR-assoc_prot_Cas4"/>
</dbReference>
<dbReference type="NCBIfam" id="TIGR00372">
    <property type="entry name" value="cas4"/>
    <property type="match status" value="1"/>
</dbReference>
<dbReference type="Gene3D" id="3.90.320.10">
    <property type="match status" value="1"/>
</dbReference>
<feature type="domain" description="DUF83" evidence="14">
    <location>
        <begin position="19"/>
        <end position="193"/>
    </location>
</feature>
<dbReference type="InterPro" id="IPR051827">
    <property type="entry name" value="Cas4_exonuclease"/>
</dbReference>
<dbReference type="EC" id="3.1.12.1" evidence="3 13"/>
<dbReference type="PANTHER" id="PTHR36531">
    <property type="entry name" value="CRISPR-ASSOCIATED EXONUCLEASE CAS4"/>
    <property type="match status" value="1"/>
</dbReference>
<evidence type="ECO:0000256" key="4">
    <source>
        <dbReference type="ARBA" id="ARBA00020049"/>
    </source>
</evidence>
<evidence type="ECO:0000256" key="10">
    <source>
        <dbReference type="ARBA" id="ARBA00023014"/>
    </source>
</evidence>
<dbReference type="Pfam" id="PF01930">
    <property type="entry name" value="Cas_Cas4"/>
    <property type="match status" value="1"/>
</dbReference>
<evidence type="ECO:0000256" key="7">
    <source>
        <dbReference type="ARBA" id="ARBA00022801"/>
    </source>
</evidence>
<keyword evidence="9 13" id="KW-0408">Iron</keyword>
<keyword evidence="7 13" id="KW-0378">Hydrolase</keyword>
<dbReference type="GO" id="GO:0004527">
    <property type="term" value="F:exonuclease activity"/>
    <property type="evidence" value="ECO:0007669"/>
    <property type="project" value="UniProtKB-KW"/>
</dbReference>
<evidence type="ECO:0000256" key="3">
    <source>
        <dbReference type="ARBA" id="ARBA00012768"/>
    </source>
</evidence>
<evidence type="ECO:0000256" key="5">
    <source>
        <dbReference type="ARBA" id="ARBA00022722"/>
    </source>
</evidence>
<dbReference type="InterPro" id="IPR022765">
    <property type="entry name" value="Dna2/Cas4_DUF83"/>
</dbReference>
<keyword evidence="8 13" id="KW-0269">Exonuclease</keyword>
<reference evidence="15 16" key="2">
    <citation type="journal article" date="2011" name="Stand. Genomic Sci.">
        <title>Complete genome sequence of Truepera radiovictrix type strain (RQ-24).</title>
        <authorList>
            <person name="Ivanova N."/>
            <person name="Rohde C."/>
            <person name="Munk C."/>
            <person name="Nolan M."/>
            <person name="Lucas S."/>
            <person name="Del Rio T.G."/>
            <person name="Tice H."/>
            <person name="Deshpande S."/>
            <person name="Cheng J.F."/>
            <person name="Tapia R."/>
            <person name="Han C."/>
            <person name="Goodwin L."/>
            <person name="Pitluck S."/>
            <person name="Liolios K."/>
            <person name="Mavromatis K."/>
            <person name="Mikhailova N."/>
            <person name="Pati A."/>
            <person name="Chen A."/>
            <person name="Palaniappan K."/>
            <person name="Land M."/>
            <person name="Hauser L."/>
            <person name="Chang Y.J."/>
            <person name="Jeffries C.D."/>
            <person name="Brambilla E."/>
            <person name="Rohde M."/>
            <person name="Goker M."/>
            <person name="Tindall B.J."/>
            <person name="Woyke T."/>
            <person name="Bristow J."/>
            <person name="Eisen J.A."/>
            <person name="Markowitz V."/>
            <person name="Hugenholtz P."/>
            <person name="Kyrpides N.C."/>
            <person name="Klenk H.P."/>
            <person name="Lapidus A."/>
        </authorList>
    </citation>
    <scope>NUCLEOTIDE SEQUENCE [LARGE SCALE GENOMIC DNA]</scope>
    <source>
        <strain evidence="16">DSM 17093 / CIP 108686 / LMG 22925 / RQ-24</strain>
    </source>
</reference>
<comment type="cofactor">
    <cofactor evidence="13">
        <name>iron-sulfur cluster</name>
        <dbReference type="ChEBI" id="CHEBI:30408"/>
    </cofactor>
</comment>
<dbReference type="EMBL" id="CP002049">
    <property type="protein sequence ID" value="ADI14789.1"/>
    <property type="molecule type" value="Genomic_DNA"/>
</dbReference>
<reference evidence="16" key="1">
    <citation type="submission" date="2010-05" db="EMBL/GenBank/DDBJ databases">
        <title>The complete genome of Truepera radiovictris DSM 17093.</title>
        <authorList>
            <consortium name="US DOE Joint Genome Institute (JGI-PGF)"/>
            <person name="Lucas S."/>
            <person name="Copeland A."/>
            <person name="Lapidus A."/>
            <person name="Glavina del Rio T."/>
            <person name="Dalin E."/>
            <person name="Tice H."/>
            <person name="Bruce D."/>
            <person name="Goodwin L."/>
            <person name="Pitluck S."/>
            <person name="Kyrpides N."/>
            <person name="Mavromatis K."/>
            <person name="Ovchinnikova G."/>
            <person name="Munk A.C."/>
            <person name="Detter J.C."/>
            <person name="Han C."/>
            <person name="Tapia R."/>
            <person name="Land M."/>
            <person name="Hauser L."/>
            <person name="Markowitz V."/>
            <person name="Cheng J.-F."/>
            <person name="Hugenholtz P."/>
            <person name="Woyke T."/>
            <person name="Wu D."/>
            <person name="Tindall B."/>
            <person name="Pomrenke H.G."/>
            <person name="Brambilla E."/>
            <person name="Klenk H.-P."/>
            <person name="Eisen J.A."/>
        </authorList>
    </citation>
    <scope>NUCLEOTIDE SEQUENCE [LARGE SCALE GENOMIC DNA]</scope>
    <source>
        <strain evidence="16">DSM 17093 / CIP 108686 / LMG 22925 / RQ-24</strain>
    </source>
</reference>
<accession>D7CYF0</accession>
<dbReference type="AlphaFoldDB" id="D7CYF0"/>
<dbReference type="GO" id="GO:0046872">
    <property type="term" value="F:metal ion binding"/>
    <property type="evidence" value="ECO:0007669"/>
    <property type="project" value="UniProtKB-KW"/>
</dbReference>
<comment type="cofactor">
    <cofactor evidence="1">
        <name>[4Fe-4S] cluster</name>
        <dbReference type="ChEBI" id="CHEBI:49883"/>
    </cofactor>
</comment>
<evidence type="ECO:0000256" key="6">
    <source>
        <dbReference type="ARBA" id="ARBA00022723"/>
    </source>
</evidence>
<dbReference type="InterPro" id="IPR011604">
    <property type="entry name" value="PDDEXK-like_dom_sf"/>
</dbReference>
<evidence type="ECO:0000256" key="1">
    <source>
        <dbReference type="ARBA" id="ARBA00001966"/>
    </source>
</evidence>
<dbReference type="CDD" id="cd09637">
    <property type="entry name" value="Cas4_I-A_I-B_I-C_I-D_II-B"/>
    <property type="match status" value="1"/>
</dbReference>
<evidence type="ECO:0000256" key="12">
    <source>
        <dbReference type="ARBA" id="ARBA00023211"/>
    </source>
</evidence>
<dbReference type="PANTHER" id="PTHR36531:SF6">
    <property type="entry name" value="DNA REPLICATION ATP-DEPENDENT HELICASE_NUCLEASE DNA2"/>
    <property type="match status" value="1"/>
</dbReference>
<sequence>MTTTKTPSPSSPDDPVPISALQHYLYCPRQCALIHVEQTFEENLYTLRGRRVHEQAHESGGEVVAGVRLERALPLYSESLGLIGKADVVEFLPDGAPYPVEYKAGARKKRNADDVQLCAQAMCLEEMLGVSIPEGSLFYDRSKRRRVVAFTEALRETVQSAVQRVRELFEEATLPAPPADERCKACSLLDACMPYEVQHLHQRGVPDPFTVEDA</sequence>
<dbReference type="HOGENOM" id="CLU_102055_1_1_0"/>
<dbReference type="STRING" id="649638.Trad_1671"/>
<dbReference type="RefSeq" id="WP_013178157.1">
    <property type="nucleotide sequence ID" value="NC_014221.1"/>
</dbReference>
<comment type="function">
    <text evidence="13">CRISPR (clustered regularly interspaced short palindromic repeat) is an adaptive immune system that provides protection against mobile genetic elements (viruses, transposable elements and conjugative plasmids). CRISPR clusters contain sequences complementary to antecedent mobile elements and target invading nucleic acids. CRISPR clusters are transcribed and processed into CRISPR RNA (crRNA).</text>
</comment>
<keyword evidence="11 13" id="KW-0051">Antiviral defense</keyword>
<dbReference type="GO" id="GO:0051607">
    <property type="term" value="P:defense response to virus"/>
    <property type="evidence" value="ECO:0007669"/>
    <property type="project" value="UniProtKB-KW"/>
</dbReference>
<gene>
    <name evidence="15" type="ordered locus">Trad_1671</name>
</gene>
<protein>
    <recommendedName>
        <fullName evidence="4 13">CRISPR-associated exonuclease Cas4</fullName>
        <ecNumber evidence="3 13">3.1.12.1</ecNumber>
    </recommendedName>
</protein>
<keyword evidence="10 13" id="KW-0411">Iron-sulfur</keyword>